<name>A0A345CPZ8_9GAMM</name>
<dbReference type="AlphaFoldDB" id="A0A345CPZ8"/>
<evidence type="ECO:0000313" key="3">
    <source>
        <dbReference type="Proteomes" id="UP000264980"/>
    </source>
</evidence>
<proteinExistence type="predicted"/>
<feature type="transmembrane region" description="Helical" evidence="1">
    <location>
        <begin position="12"/>
        <end position="32"/>
    </location>
</feature>
<keyword evidence="1" id="KW-1133">Transmembrane helix</keyword>
<keyword evidence="1" id="KW-0472">Membrane</keyword>
<dbReference type="Proteomes" id="UP000264980">
    <property type="component" value="Chromosome"/>
</dbReference>
<evidence type="ECO:0000313" key="2">
    <source>
        <dbReference type="EMBL" id="AXF75515.1"/>
    </source>
</evidence>
<feature type="transmembrane region" description="Helical" evidence="1">
    <location>
        <begin position="38"/>
        <end position="61"/>
    </location>
</feature>
<gene>
    <name evidence="2" type="ORF">AV903_04385</name>
</gene>
<dbReference type="EMBL" id="CP013970">
    <property type="protein sequence ID" value="AXF75515.1"/>
    <property type="molecule type" value="Genomic_DNA"/>
</dbReference>
<accession>A0A345CPZ8</accession>
<protein>
    <recommendedName>
        <fullName evidence="4">LysA protein</fullName>
    </recommendedName>
</protein>
<organism evidence="2 3">
    <name type="scientific">Erwinia tracheiphila</name>
    <dbReference type="NCBI Taxonomy" id="65700"/>
    <lineage>
        <taxon>Bacteria</taxon>
        <taxon>Pseudomonadati</taxon>
        <taxon>Pseudomonadota</taxon>
        <taxon>Gammaproteobacteria</taxon>
        <taxon>Enterobacterales</taxon>
        <taxon>Erwiniaceae</taxon>
        <taxon>Erwinia</taxon>
    </lineage>
</organism>
<evidence type="ECO:0008006" key="4">
    <source>
        <dbReference type="Google" id="ProtNLM"/>
    </source>
</evidence>
<evidence type="ECO:0000256" key="1">
    <source>
        <dbReference type="SAM" id="Phobius"/>
    </source>
</evidence>
<keyword evidence="1" id="KW-0812">Transmembrane</keyword>
<reference evidence="2 3" key="1">
    <citation type="submission" date="2016-01" db="EMBL/GenBank/DDBJ databases">
        <authorList>
            <person name="Oliw E.H."/>
        </authorList>
    </citation>
    <scope>NUCLEOTIDE SEQUENCE [LARGE SCALE GENOMIC DNA]</scope>
    <source>
        <strain evidence="2 3">MDcuke</strain>
    </source>
</reference>
<sequence length="141" mass="15575">MKKFIFSIITEVINYGLIASLILAVVTDNHSILNITAATFWIIILLGCFFGPAHVVVAYGIECTKDEKARADGIAALTRFTKRKNIIRRAWGWLCLAVVTALLAYGGWVFTAVCYVLASLFVQLCASLSRSKLSKYTELHA</sequence>
<feature type="transmembrane region" description="Helical" evidence="1">
    <location>
        <begin position="91"/>
        <end position="122"/>
    </location>
</feature>